<keyword evidence="2" id="KW-1185">Reference proteome</keyword>
<reference evidence="1" key="1">
    <citation type="submission" date="2022-07" db="EMBL/GenBank/DDBJ databases">
        <authorList>
            <person name="Macas J."/>
            <person name="Novak P."/>
            <person name="Neumann P."/>
        </authorList>
    </citation>
    <scope>NUCLEOTIDE SEQUENCE</scope>
</reference>
<proteinExistence type="predicted"/>
<protein>
    <submittedName>
        <fullName evidence="1">Uncharacterized protein</fullName>
    </submittedName>
</protein>
<dbReference type="AlphaFoldDB" id="A0AAV0ED51"/>
<dbReference type="EMBL" id="CAMAPF010000920">
    <property type="protein sequence ID" value="CAH9121205.1"/>
    <property type="molecule type" value="Genomic_DNA"/>
</dbReference>
<evidence type="ECO:0000313" key="2">
    <source>
        <dbReference type="Proteomes" id="UP001152523"/>
    </source>
</evidence>
<name>A0AAV0ED51_9ASTE</name>
<dbReference type="Proteomes" id="UP001152523">
    <property type="component" value="Unassembled WGS sequence"/>
</dbReference>
<evidence type="ECO:0000313" key="1">
    <source>
        <dbReference type="EMBL" id="CAH9121205.1"/>
    </source>
</evidence>
<gene>
    <name evidence="1" type="ORF">CEPIT_LOCUS23519</name>
</gene>
<sequence length="44" mass="5277">MSFMKRRVPTSMMHAHTPGQFINKFIWIFKEGQVFAVKNFMVEE</sequence>
<organism evidence="1 2">
    <name type="scientific">Cuscuta epithymum</name>
    <dbReference type="NCBI Taxonomy" id="186058"/>
    <lineage>
        <taxon>Eukaryota</taxon>
        <taxon>Viridiplantae</taxon>
        <taxon>Streptophyta</taxon>
        <taxon>Embryophyta</taxon>
        <taxon>Tracheophyta</taxon>
        <taxon>Spermatophyta</taxon>
        <taxon>Magnoliopsida</taxon>
        <taxon>eudicotyledons</taxon>
        <taxon>Gunneridae</taxon>
        <taxon>Pentapetalae</taxon>
        <taxon>asterids</taxon>
        <taxon>lamiids</taxon>
        <taxon>Solanales</taxon>
        <taxon>Convolvulaceae</taxon>
        <taxon>Cuscuteae</taxon>
        <taxon>Cuscuta</taxon>
        <taxon>Cuscuta subgen. Cuscuta</taxon>
    </lineage>
</organism>
<accession>A0AAV0ED51</accession>
<comment type="caution">
    <text evidence="1">The sequence shown here is derived from an EMBL/GenBank/DDBJ whole genome shotgun (WGS) entry which is preliminary data.</text>
</comment>